<keyword evidence="2" id="KW-1185">Reference proteome</keyword>
<organism evidence="1 2">
    <name type="scientific">Gryllus longicercus</name>
    <dbReference type="NCBI Taxonomy" id="2509291"/>
    <lineage>
        <taxon>Eukaryota</taxon>
        <taxon>Metazoa</taxon>
        <taxon>Ecdysozoa</taxon>
        <taxon>Arthropoda</taxon>
        <taxon>Hexapoda</taxon>
        <taxon>Insecta</taxon>
        <taxon>Pterygota</taxon>
        <taxon>Neoptera</taxon>
        <taxon>Polyneoptera</taxon>
        <taxon>Orthoptera</taxon>
        <taxon>Ensifera</taxon>
        <taxon>Gryllidea</taxon>
        <taxon>Grylloidea</taxon>
        <taxon>Gryllidae</taxon>
        <taxon>Gryllinae</taxon>
        <taxon>Gryllus</taxon>
    </lineage>
</organism>
<dbReference type="Proteomes" id="UP001378592">
    <property type="component" value="Unassembled WGS sequence"/>
</dbReference>
<dbReference type="PANTHER" id="PTHR31854">
    <property type="entry name" value="TUBULIN POLYGLUTAMYLASE COMPLEX SUBUNIT 2"/>
    <property type="match status" value="1"/>
</dbReference>
<protein>
    <recommendedName>
        <fullName evidence="3">Tubulin polyglutamylase complex subunit 2</fullName>
    </recommendedName>
</protein>
<dbReference type="EMBL" id="JAZDUA010000576">
    <property type="protein sequence ID" value="KAK7790944.1"/>
    <property type="molecule type" value="Genomic_DNA"/>
</dbReference>
<evidence type="ECO:0008006" key="3">
    <source>
        <dbReference type="Google" id="ProtNLM"/>
    </source>
</evidence>
<proteinExistence type="predicted"/>
<reference evidence="1 2" key="1">
    <citation type="submission" date="2024-03" db="EMBL/GenBank/DDBJ databases">
        <title>The genome assembly and annotation of the cricket Gryllus longicercus Weissman &amp; Gray.</title>
        <authorList>
            <person name="Szrajer S."/>
            <person name="Gray D."/>
            <person name="Ylla G."/>
        </authorList>
    </citation>
    <scope>NUCLEOTIDE SEQUENCE [LARGE SCALE GENOMIC DNA]</scope>
    <source>
        <strain evidence="1">DAG 2021-001</strain>
        <tissue evidence="1">Whole body minus gut</tissue>
    </source>
</reference>
<dbReference type="AlphaFoldDB" id="A0AAN9Z0R8"/>
<sequence>MHINSVSDLRRLAGIKCAGDMDFPTLLDIEICNQQESATPNFGVRCKIFELDPCDGMAKVCLVYMDHGDSPDTRMREDPTIWLLDRCFEWHFLANTFTLYFRMMLVHQGLPQWQFRFTPMGLTPWAEQLFVQVAPHLLHGDAISTPVDWSDSQYNHLDPSVFRISCNSTRRRMDTVKKPAT</sequence>
<dbReference type="InterPro" id="IPR039231">
    <property type="entry name" value="TPGS2"/>
</dbReference>
<evidence type="ECO:0000313" key="2">
    <source>
        <dbReference type="Proteomes" id="UP001378592"/>
    </source>
</evidence>
<gene>
    <name evidence="1" type="ORF">R5R35_005874</name>
</gene>
<comment type="caution">
    <text evidence="1">The sequence shown here is derived from an EMBL/GenBank/DDBJ whole genome shotgun (WGS) entry which is preliminary data.</text>
</comment>
<accession>A0AAN9Z0R8</accession>
<dbReference type="PANTHER" id="PTHR31854:SF2">
    <property type="entry name" value="TUBULIN POLYGLUTAMYLASE COMPLEX SUBUNIT 2"/>
    <property type="match status" value="1"/>
</dbReference>
<name>A0AAN9Z0R8_9ORTH</name>
<evidence type="ECO:0000313" key="1">
    <source>
        <dbReference type="EMBL" id="KAK7790944.1"/>
    </source>
</evidence>